<feature type="chain" id="PRO_5014627160" description="Lipoprotein" evidence="2">
    <location>
        <begin position="17"/>
        <end position="95"/>
    </location>
</feature>
<evidence type="ECO:0008006" key="5">
    <source>
        <dbReference type="Google" id="ProtNLM"/>
    </source>
</evidence>
<proteinExistence type="predicted"/>
<accession>A0A2N7UQM0</accession>
<gene>
    <name evidence="3" type="ORF">C1H70_00245</name>
</gene>
<evidence type="ECO:0000256" key="2">
    <source>
        <dbReference type="SAM" id="SignalP"/>
    </source>
</evidence>
<feature type="compositionally biased region" description="Basic residues" evidence="1">
    <location>
        <begin position="49"/>
        <end position="63"/>
    </location>
</feature>
<evidence type="ECO:0000313" key="4">
    <source>
        <dbReference type="Proteomes" id="UP000235547"/>
    </source>
</evidence>
<feature type="region of interest" description="Disordered" evidence="1">
    <location>
        <begin position="47"/>
        <end position="75"/>
    </location>
</feature>
<reference evidence="3 4" key="1">
    <citation type="submission" date="2018-01" db="EMBL/GenBank/DDBJ databases">
        <title>Halomonas endophytica sp. nov., isolated from storage liquid in the stems of Populus euphratica.</title>
        <authorList>
            <person name="Chen C."/>
        </authorList>
    </citation>
    <scope>NUCLEOTIDE SEQUENCE [LARGE SCALE GENOMIC DNA]</scope>
    <source>
        <strain evidence="3 4">BZ-SZ-XJ27</strain>
    </source>
</reference>
<dbReference type="PROSITE" id="PS51257">
    <property type="entry name" value="PROKAR_LIPOPROTEIN"/>
    <property type="match status" value="1"/>
</dbReference>
<dbReference type="AlphaFoldDB" id="A0A2N7UQM0"/>
<keyword evidence="4" id="KW-1185">Reference proteome</keyword>
<feature type="signal peptide" evidence="2">
    <location>
        <begin position="1"/>
        <end position="16"/>
    </location>
</feature>
<comment type="caution">
    <text evidence="3">The sequence shown here is derived from an EMBL/GenBank/DDBJ whole genome shotgun (WGS) entry which is preliminary data.</text>
</comment>
<protein>
    <recommendedName>
        <fullName evidence="5">Lipoprotein</fullName>
    </recommendedName>
</protein>
<evidence type="ECO:0000256" key="1">
    <source>
        <dbReference type="SAM" id="MobiDB-lite"/>
    </source>
</evidence>
<feature type="compositionally biased region" description="Basic and acidic residues" evidence="1">
    <location>
        <begin position="64"/>
        <end position="75"/>
    </location>
</feature>
<dbReference type="EMBL" id="PNRG01000001">
    <property type="protein sequence ID" value="PMR82729.1"/>
    <property type="molecule type" value="Genomic_DNA"/>
</dbReference>
<organism evidence="3 4">
    <name type="scientific">Halomonas urumqiensis</name>
    <dbReference type="NCBI Taxonomy" id="1684789"/>
    <lineage>
        <taxon>Bacteria</taxon>
        <taxon>Pseudomonadati</taxon>
        <taxon>Pseudomonadota</taxon>
        <taxon>Gammaproteobacteria</taxon>
        <taxon>Oceanospirillales</taxon>
        <taxon>Halomonadaceae</taxon>
        <taxon>Halomonas</taxon>
    </lineage>
</organism>
<dbReference type="Proteomes" id="UP000235547">
    <property type="component" value="Unassembled WGS sequence"/>
</dbReference>
<keyword evidence="2" id="KW-0732">Signal</keyword>
<sequence length="95" mass="11369">MRLLLLSLVVSTLMLAGCSYSPARLQTQPLLEIDGYSSHRYYRDDDRHHRDRYRHHRKARHHDYRGGRDYDYRDGRRGHRGGRFCPPGLRMQGRC</sequence>
<evidence type="ECO:0000313" key="3">
    <source>
        <dbReference type="EMBL" id="PMR82729.1"/>
    </source>
</evidence>
<name>A0A2N7UQM0_9GAMM</name>